<evidence type="ECO:0000313" key="3">
    <source>
        <dbReference type="Proteomes" id="UP000198221"/>
    </source>
</evidence>
<keyword evidence="3" id="KW-1185">Reference proteome</keyword>
<keyword evidence="1" id="KW-0812">Transmembrane</keyword>
<dbReference type="NCBIfam" id="NF038403">
    <property type="entry name" value="perm_prefix_1"/>
    <property type="match status" value="1"/>
</dbReference>
<name>A0A1C5JHW0_9ACTN</name>
<feature type="transmembrane region" description="Helical" evidence="1">
    <location>
        <begin position="192"/>
        <end position="212"/>
    </location>
</feature>
<feature type="transmembrane region" description="Helical" evidence="1">
    <location>
        <begin position="276"/>
        <end position="295"/>
    </location>
</feature>
<accession>A0A1C5JHW0</accession>
<proteinExistence type="predicted"/>
<protein>
    <submittedName>
        <fullName evidence="2">Uncharacterized protein</fullName>
    </submittedName>
</protein>
<feature type="transmembrane region" description="Helical" evidence="1">
    <location>
        <begin position="163"/>
        <end position="186"/>
    </location>
</feature>
<feature type="transmembrane region" description="Helical" evidence="1">
    <location>
        <begin position="248"/>
        <end position="270"/>
    </location>
</feature>
<feature type="transmembrane region" description="Helical" evidence="1">
    <location>
        <begin position="133"/>
        <end position="151"/>
    </location>
</feature>
<keyword evidence="1" id="KW-1133">Transmembrane helix</keyword>
<dbReference type="InterPro" id="IPR047928">
    <property type="entry name" value="Perm_prefix_1"/>
</dbReference>
<gene>
    <name evidence="2" type="ORF">GA0070613_4707</name>
</gene>
<organism evidence="2 3">
    <name type="scientific">Micromonospora inositola</name>
    <dbReference type="NCBI Taxonomy" id="47865"/>
    <lineage>
        <taxon>Bacteria</taxon>
        <taxon>Bacillati</taxon>
        <taxon>Actinomycetota</taxon>
        <taxon>Actinomycetes</taxon>
        <taxon>Micromonosporales</taxon>
        <taxon>Micromonosporaceae</taxon>
        <taxon>Micromonospora</taxon>
    </lineage>
</organism>
<feature type="transmembrane region" description="Helical" evidence="1">
    <location>
        <begin position="100"/>
        <end position="121"/>
    </location>
</feature>
<dbReference type="RefSeq" id="WP_089014206.1">
    <property type="nucleotide sequence ID" value="NZ_LT607754.1"/>
</dbReference>
<dbReference type="EMBL" id="LT607754">
    <property type="protein sequence ID" value="SCG70063.1"/>
    <property type="molecule type" value="Genomic_DNA"/>
</dbReference>
<dbReference type="OrthoDB" id="3377884at2"/>
<dbReference type="AlphaFoldDB" id="A0A1C5JHW0"/>
<evidence type="ECO:0000256" key="1">
    <source>
        <dbReference type="SAM" id="Phobius"/>
    </source>
</evidence>
<dbReference type="Proteomes" id="UP000198221">
    <property type="component" value="Chromosome I"/>
</dbReference>
<keyword evidence="1" id="KW-0472">Membrane</keyword>
<reference evidence="3" key="1">
    <citation type="submission" date="2016-06" db="EMBL/GenBank/DDBJ databases">
        <authorList>
            <person name="Varghese N."/>
            <person name="Submissions Spin"/>
        </authorList>
    </citation>
    <scope>NUCLEOTIDE SEQUENCE [LARGE SCALE GENOMIC DNA]</scope>
    <source>
        <strain evidence="3">DSM 43819</strain>
    </source>
</reference>
<sequence length="299" mass="31569">MTASNGTTRDTATDIHRLLDQAFAGVEMTAELQDLKEEIRANLVARVADLERAGLSPTAATGRAMAELGDVRSLIDEMETGSDSPAAAWARHRVRPNPGFLVRMIVLAAIAVAALAILVLAAVDVAVPEPAQLTAIVAVALPVGIIVADALRQETTTNYPMPSLRAAGYGAAATLALAGAGSSWRYLIGTELPWLIGGALAIVASIVAFTCLGATQTNRHKPWVLQQHASHHEVGDRFTNDPAAAARFGLYTLTLWLIAIAAFAVLGFTIGWAWSWLALVGGLAAMMLMLARMLFAPRN</sequence>
<evidence type="ECO:0000313" key="2">
    <source>
        <dbReference type="EMBL" id="SCG70063.1"/>
    </source>
</evidence>